<proteinExistence type="predicted"/>
<gene>
    <name evidence="2" type="ORF">ACFP56_06620</name>
</gene>
<protein>
    <recommendedName>
        <fullName evidence="4">DUF3939 domain-containing protein</fullName>
    </recommendedName>
</protein>
<keyword evidence="1" id="KW-0732">Signal</keyword>
<dbReference type="RefSeq" id="WP_379232498.1">
    <property type="nucleotide sequence ID" value="NZ_JBHSTE010000002.1"/>
</dbReference>
<reference evidence="3" key="1">
    <citation type="journal article" date="2019" name="Int. J. Syst. Evol. Microbiol.">
        <title>The Global Catalogue of Microorganisms (GCM) 10K type strain sequencing project: providing services to taxonomists for standard genome sequencing and annotation.</title>
        <authorList>
            <consortium name="The Broad Institute Genomics Platform"/>
            <consortium name="The Broad Institute Genome Sequencing Center for Infectious Disease"/>
            <person name="Wu L."/>
            <person name="Ma J."/>
        </authorList>
    </citation>
    <scope>NUCLEOTIDE SEQUENCE [LARGE SCALE GENOMIC DNA]</scope>
    <source>
        <strain evidence="3">PCU 280</strain>
    </source>
</reference>
<feature type="chain" id="PRO_5046046525" description="DUF3939 domain-containing protein" evidence="1">
    <location>
        <begin position="30"/>
        <end position="243"/>
    </location>
</feature>
<name>A0ABW1V0M6_9BACL</name>
<feature type="signal peptide" evidence="1">
    <location>
        <begin position="1"/>
        <end position="29"/>
    </location>
</feature>
<evidence type="ECO:0000313" key="2">
    <source>
        <dbReference type="EMBL" id="MFC6332292.1"/>
    </source>
</evidence>
<dbReference type="Proteomes" id="UP001596233">
    <property type="component" value="Unassembled WGS sequence"/>
</dbReference>
<accession>A0ABW1V0M6</accession>
<evidence type="ECO:0000313" key="3">
    <source>
        <dbReference type="Proteomes" id="UP001596233"/>
    </source>
</evidence>
<evidence type="ECO:0000256" key="1">
    <source>
        <dbReference type="SAM" id="SignalP"/>
    </source>
</evidence>
<evidence type="ECO:0008006" key="4">
    <source>
        <dbReference type="Google" id="ProtNLM"/>
    </source>
</evidence>
<sequence length="243" mass="27664">MKISVHANKFKLLTSAALIALLLSGCLYPQTDSSSTSTVSKESMRNVQAAIEQYMNEKGILPIHNSDSTVDRYEKFRVNFDVLKKERYIDMLPSSSFEGGGNFYFLVLNEDTAPIVKAQSIYLIQRIIDLQRQVDAFKAENGKLPIVDQVYEGFHTIDYKAMSIKAPQLHSIYSGGIAELLIGESGKVYINYASDIYQMMKQHPDYELAEEHDLRELLVMYSDYVPVHSPKYKLVNDEPIPYE</sequence>
<dbReference type="EMBL" id="JBHSTE010000002">
    <property type="protein sequence ID" value="MFC6332292.1"/>
    <property type="molecule type" value="Genomic_DNA"/>
</dbReference>
<dbReference type="PROSITE" id="PS51257">
    <property type="entry name" value="PROKAR_LIPOPROTEIN"/>
    <property type="match status" value="1"/>
</dbReference>
<keyword evidence="3" id="KW-1185">Reference proteome</keyword>
<comment type="caution">
    <text evidence="2">The sequence shown here is derived from an EMBL/GenBank/DDBJ whole genome shotgun (WGS) entry which is preliminary data.</text>
</comment>
<organism evidence="2 3">
    <name type="scientific">Paenibacillus septentrionalis</name>
    <dbReference type="NCBI Taxonomy" id="429342"/>
    <lineage>
        <taxon>Bacteria</taxon>
        <taxon>Bacillati</taxon>
        <taxon>Bacillota</taxon>
        <taxon>Bacilli</taxon>
        <taxon>Bacillales</taxon>
        <taxon>Paenibacillaceae</taxon>
        <taxon>Paenibacillus</taxon>
    </lineage>
</organism>